<keyword evidence="3" id="KW-1185">Reference proteome</keyword>
<comment type="caution">
    <text evidence="2">The sequence shown here is derived from an EMBL/GenBank/DDBJ whole genome shotgun (WGS) entry which is preliminary data.</text>
</comment>
<keyword evidence="1" id="KW-0472">Membrane</keyword>
<keyword evidence="1" id="KW-0812">Transmembrane</keyword>
<proteinExistence type="predicted"/>
<reference evidence="2 3" key="1">
    <citation type="submission" date="2016-03" db="EMBL/GenBank/DDBJ databases">
        <title>Acinetobacter genomospecies 28 strain ANC 4149.</title>
        <authorList>
            <person name="Radolfova-Krizova L."/>
            <person name="Nemec A."/>
        </authorList>
    </citation>
    <scope>NUCLEOTIDE SEQUENCE [LARGE SCALE GENOMIC DNA]</scope>
    <source>
        <strain evidence="2 3">ANC 4149</strain>
    </source>
</reference>
<dbReference type="Proteomes" id="UP000076276">
    <property type="component" value="Unassembled WGS sequence"/>
</dbReference>
<dbReference type="EMBL" id="LUAW01000056">
    <property type="protein sequence ID" value="KYQ70630.1"/>
    <property type="molecule type" value="Genomic_DNA"/>
</dbReference>
<keyword evidence="1" id="KW-1133">Transmembrane helix</keyword>
<dbReference type="OrthoDB" id="6711099at2"/>
<evidence type="ECO:0000313" key="3">
    <source>
        <dbReference type="Proteomes" id="UP000076276"/>
    </source>
</evidence>
<dbReference type="RefSeq" id="WP_067672196.1">
    <property type="nucleotide sequence ID" value="NZ_CBCSIK010000009.1"/>
</dbReference>
<feature type="transmembrane region" description="Helical" evidence="1">
    <location>
        <begin position="93"/>
        <end position="114"/>
    </location>
</feature>
<accession>A0A151XXU8</accession>
<sequence>MSRILDGLTFDMPPTAEQVVALAHLHRQKLDEAIFHQEIHLGHFGLAQRKRVYDFTRELDPAQREDFYDMYNGELLRIADDDDLHPAQAEGGVSIFAVVIVMAIIALILYFAVIQRLLSS</sequence>
<dbReference type="AlphaFoldDB" id="A0A151XXU8"/>
<evidence type="ECO:0000256" key="1">
    <source>
        <dbReference type="SAM" id="Phobius"/>
    </source>
</evidence>
<gene>
    <name evidence="2" type="ORF">AZH43_03955</name>
</gene>
<protein>
    <submittedName>
        <fullName evidence="2">Uncharacterized protein</fullName>
    </submittedName>
</protein>
<evidence type="ECO:0000313" key="2">
    <source>
        <dbReference type="EMBL" id="KYQ70630.1"/>
    </source>
</evidence>
<organism evidence="2 3">
    <name type="scientific">Acinetobacter pragensis</name>
    <dbReference type="NCBI Taxonomy" id="1806892"/>
    <lineage>
        <taxon>Bacteria</taxon>
        <taxon>Pseudomonadati</taxon>
        <taxon>Pseudomonadota</taxon>
        <taxon>Gammaproteobacteria</taxon>
        <taxon>Moraxellales</taxon>
        <taxon>Moraxellaceae</taxon>
        <taxon>Acinetobacter</taxon>
    </lineage>
</organism>
<name>A0A151XXU8_9GAMM</name>
<dbReference type="STRING" id="1806892.AZH43_03955"/>